<dbReference type="SUPFAM" id="SSF110997">
    <property type="entry name" value="Sporulation related repeat"/>
    <property type="match status" value="1"/>
</dbReference>
<reference evidence="9" key="1">
    <citation type="submission" date="2023-04" db="EMBL/GenBank/DDBJ databases">
        <title>Complete genome sequence of Temperatibacter marinus.</title>
        <authorList>
            <person name="Rong J.-C."/>
            <person name="Yi M.-L."/>
            <person name="Zhao Q."/>
        </authorList>
    </citation>
    <scope>NUCLEOTIDE SEQUENCE</scope>
    <source>
        <strain evidence="9">NBRC 110045</strain>
    </source>
</reference>
<feature type="signal peptide" evidence="7">
    <location>
        <begin position="1"/>
        <end position="17"/>
    </location>
</feature>
<feature type="domain" description="SPOR" evidence="8">
    <location>
        <begin position="189"/>
        <end position="268"/>
    </location>
</feature>
<dbReference type="GO" id="GO:0000270">
    <property type="term" value="P:peptidoglycan metabolic process"/>
    <property type="evidence" value="ECO:0007669"/>
    <property type="project" value="UniProtKB-UniRule"/>
</dbReference>
<dbReference type="KEGG" id="tmk:QGN29_11925"/>
<dbReference type="GO" id="GO:0008932">
    <property type="term" value="F:lytic endotransglycosylase activity"/>
    <property type="evidence" value="ECO:0007669"/>
    <property type="project" value="UniProtKB-UniRule"/>
</dbReference>
<dbReference type="CDD" id="cd22268">
    <property type="entry name" value="DPBB_RlpA-like"/>
    <property type="match status" value="1"/>
</dbReference>
<keyword evidence="2 4" id="KW-0456">Lyase</keyword>
<evidence type="ECO:0000256" key="6">
    <source>
        <dbReference type="SAM" id="MobiDB-lite"/>
    </source>
</evidence>
<dbReference type="InterPro" id="IPR012997">
    <property type="entry name" value="RplA"/>
</dbReference>
<keyword evidence="10" id="KW-1185">Reference proteome</keyword>
<keyword evidence="3 4" id="KW-0961">Cell wall biogenesis/degradation</keyword>
<dbReference type="Gene3D" id="3.30.70.1070">
    <property type="entry name" value="Sporulation related repeat"/>
    <property type="match status" value="1"/>
</dbReference>
<evidence type="ECO:0000259" key="8">
    <source>
        <dbReference type="PROSITE" id="PS51724"/>
    </source>
</evidence>
<dbReference type="Proteomes" id="UP001268683">
    <property type="component" value="Chromosome"/>
</dbReference>
<dbReference type="NCBIfam" id="TIGR00413">
    <property type="entry name" value="rlpA"/>
    <property type="match status" value="1"/>
</dbReference>
<dbReference type="Pfam" id="PF05036">
    <property type="entry name" value="SPOR"/>
    <property type="match status" value="1"/>
</dbReference>
<evidence type="ECO:0000256" key="3">
    <source>
        <dbReference type="ARBA" id="ARBA00023316"/>
    </source>
</evidence>
<dbReference type="InterPro" id="IPR036908">
    <property type="entry name" value="RlpA-like_sf"/>
</dbReference>
<organism evidence="9 10">
    <name type="scientific">Temperatibacter marinus</name>
    <dbReference type="NCBI Taxonomy" id="1456591"/>
    <lineage>
        <taxon>Bacteria</taxon>
        <taxon>Pseudomonadati</taxon>
        <taxon>Pseudomonadota</taxon>
        <taxon>Alphaproteobacteria</taxon>
        <taxon>Kordiimonadales</taxon>
        <taxon>Temperatibacteraceae</taxon>
        <taxon>Temperatibacter</taxon>
    </lineage>
</organism>
<gene>
    <name evidence="4" type="primary">rlpA</name>
    <name evidence="9" type="ORF">QGN29_11925</name>
</gene>
<dbReference type="GO" id="GO:0009279">
    <property type="term" value="C:cell outer membrane"/>
    <property type="evidence" value="ECO:0007669"/>
    <property type="project" value="TreeGrafter"/>
</dbReference>
<feature type="region of interest" description="Disordered" evidence="6">
    <location>
        <begin position="24"/>
        <end position="47"/>
    </location>
</feature>
<dbReference type="GO" id="GO:0042834">
    <property type="term" value="F:peptidoglycan binding"/>
    <property type="evidence" value="ECO:0007669"/>
    <property type="project" value="InterPro"/>
</dbReference>
<feature type="chain" id="PRO_5041258705" description="Endolytic peptidoglycan transglycosylase RlpA" evidence="7">
    <location>
        <begin position="18"/>
        <end position="271"/>
    </location>
</feature>
<dbReference type="EC" id="4.2.2.-" evidence="4"/>
<keyword evidence="4" id="KW-0449">Lipoprotein</keyword>
<comment type="subcellular location">
    <subcellularLocation>
        <location evidence="4">Cell membrane</location>
        <topology evidence="4">Lipid-anchor</topology>
    </subcellularLocation>
</comment>
<proteinExistence type="inferred from homology"/>
<evidence type="ECO:0000256" key="4">
    <source>
        <dbReference type="HAMAP-Rule" id="MF_02071"/>
    </source>
</evidence>
<dbReference type="HAMAP" id="MF_02071">
    <property type="entry name" value="RlpA"/>
    <property type="match status" value="1"/>
</dbReference>
<evidence type="ECO:0000256" key="5">
    <source>
        <dbReference type="RuleBase" id="RU003495"/>
    </source>
</evidence>
<keyword evidence="4" id="KW-0564">Palmitate</keyword>
<dbReference type="Gene3D" id="2.40.40.10">
    <property type="entry name" value="RlpA-like domain"/>
    <property type="match status" value="1"/>
</dbReference>
<dbReference type="Pfam" id="PF03330">
    <property type="entry name" value="DPBB_1"/>
    <property type="match status" value="1"/>
</dbReference>
<dbReference type="GO" id="GO:0071555">
    <property type="term" value="P:cell wall organization"/>
    <property type="evidence" value="ECO:0007669"/>
    <property type="project" value="UniProtKB-KW"/>
</dbReference>
<evidence type="ECO:0000256" key="7">
    <source>
        <dbReference type="SAM" id="SignalP"/>
    </source>
</evidence>
<dbReference type="GO" id="GO:0005886">
    <property type="term" value="C:plasma membrane"/>
    <property type="evidence" value="ECO:0007669"/>
    <property type="project" value="UniProtKB-SubCell"/>
</dbReference>
<evidence type="ECO:0000313" key="9">
    <source>
        <dbReference type="EMBL" id="WND02259.1"/>
    </source>
</evidence>
<sequence>MNRLFLLIILLFLAACSGPRPIISSKPDTAPMPNDNQVPLGPQGGHKKVGNPYRIAGEWYYPKDEPAYDEVGLASWYGPQFHGKKTANGETFNMNALTAAHKTLALPSFVKVTNLDNNRSIVLRVNDRGPYVGNRLIDLSRRAAQILGFAEKGVTKVRVQAVDQYGRVPENQQKASKLGRRGQQDLKMYVGDTAHYIQVGAYSDQNNATQDIEKAKNIGLRAFISKVYISGREIFRVRIGPFRERETADRVLRKIVNRGFFDAKVLSEVVK</sequence>
<evidence type="ECO:0000256" key="2">
    <source>
        <dbReference type="ARBA" id="ARBA00023239"/>
    </source>
</evidence>
<dbReference type="SUPFAM" id="SSF50685">
    <property type="entry name" value="Barwin-like endoglucanases"/>
    <property type="match status" value="1"/>
</dbReference>
<evidence type="ECO:0000313" key="10">
    <source>
        <dbReference type="Proteomes" id="UP001268683"/>
    </source>
</evidence>
<dbReference type="InterPro" id="IPR036680">
    <property type="entry name" value="SPOR-like_sf"/>
</dbReference>
<dbReference type="InterPro" id="IPR007730">
    <property type="entry name" value="SPOR-like_dom"/>
</dbReference>
<keyword evidence="4" id="KW-0472">Membrane</keyword>
<protein>
    <recommendedName>
        <fullName evidence="4">Endolytic peptidoglycan transglycosylase RlpA</fullName>
        <ecNumber evidence="4">4.2.2.-</ecNumber>
    </recommendedName>
</protein>
<evidence type="ECO:0000256" key="1">
    <source>
        <dbReference type="ARBA" id="ARBA00022729"/>
    </source>
</evidence>
<dbReference type="PROSITE" id="PS51724">
    <property type="entry name" value="SPOR"/>
    <property type="match status" value="1"/>
</dbReference>
<dbReference type="AlphaFoldDB" id="A0AA52H8W9"/>
<dbReference type="PANTHER" id="PTHR34183:SF1">
    <property type="entry name" value="ENDOLYTIC PEPTIDOGLYCAN TRANSGLYCOSYLASE RLPA"/>
    <property type="match status" value="1"/>
</dbReference>
<dbReference type="RefSeq" id="WP_310798095.1">
    <property type="nucleotide sequence ID" value="NZ_CP123872.1"/>
</dbReference>
<dbReference type="PROSITE" id="PS51257">
    <property type="entry name" value="PROKAR_LIPOPROTEIN"/>
    <property type="match status" value="1"/>
</dbReference>
<keyword evidence="1 7" id="KW-0732">Signal</keyword>
<dbReference type="InterPro" id="IPR009009">
    <property type="entry name" value="RlpA-like_DPBB"/>
</dbReference>
<keyword evidence="4" id="KW-1003">Cell membrane</keyword>
<comment type="function">
    <text evidence="4">Lytic transglycosylase with a strong preference for naked glycan strands that lack stem peptides.</text>
</comment>
<dbReference type="InterPro" id="IPR034718">
    <property type="entry name" value="RlpA"/>
</dbReference>
<comment type="similarity">
    <text evidence="4 5">Belongs to the RlpA family.</text>
</comment>
<accession>A0AA52H8W9</accession>
<dbReference type="EMBL" id="CP123872">
    <property type="protein sequence ID" value="WND02259.1"/>
    <property type="molecule type" value="Genomic_DNA"/>
</dbReference>
<name>A0AA52H8W9_9PROT</name>
<dbReference type="PANTHER" id="PTHR34183">
    <property type="entry name" value="ENDOLYTIC PEPTIDOGLYCAN TRANSGLYCOSYLASE RLPA"/>
    <property type="match status" value="1"/>
</dbReference>